<dbReference type="HOGENOM" id="CLU_168952_0_0_6"/>
<dbReference type="InterPro" id="IPR011322">
    <property type="entry name" value="N-reg_PII-like_a/b"/>
</dbReference>
<gene>
    <name evidence="2" type="ORF">P255_02272</name>
</gene>
<protein>
    <submittedName>
        <fullName evidence="2">Uncharacterized protein</fullName>
    </submittedName>
</protein>
<dbReference type="STRING" id="396323.VH98_11970"/>
<dbReference type="PATRIC" id="fig|1341683.3.peg.2245"/>
<name>V2UNX0_9GAMM</name>
<keyword evidence="3" id="KW-1185">Reference proteome</keyword>
<evidence type="ECO:0000313" key="2">
    <source>
        <dbReference type="EMBL" id="ESK50296.1"/>
    </source>
</evidence>
<dbReference type="InterPro" id="IPR003793">
    <property type="entry name" value="UPF0166"/>
</dbReference>
<sequence>MQGYLLRFYTEQKVQYRGKPLSKWLLGVAQQFKIQGATILSALESVGRQGESHSSRFFELADQPIQVELVVTAQQADELLDYLQQQELSLFYVKIPVEFGSLGQLT</sequence>
<dbReference type="EMBL" id="AYEU01000007">
    <property type="protein sequence ID" value="ESK50296.1"/>
    <property type="molecule type" value="Genomic_DNA"/>
</dbReference>
<dbReference type="Gene3D" id="3.30.70.120">
    <property type="match status" value="1"/>
</dbReference>
<dbReference type="AlphaFoldDB" id="V2UNX0"/>
<dbReference type="InterPro" id="IPR015867">
    <property type="entry name" value="N-reg_PII/ATP_PRibTrfase_C"/>
</dbReference>
<organism evidence="2 3">
    <name type="scientific">Acinetobacter brisouii CIP 110357</name>
    <dbReference type="NCBI Taxonomy" id="1341683"/>
    <lineage>
        <taxon>Bacteria</taxon>
        <taxon>Pseudomonadati</taxon>
        <taxon>Pseudomonadota</taxon>
        <taxon>Gammaproteobacteria</taxon>
        <taxon>Moraxellales</taxon>
        <taxon>Moraxellaceae</taxon>
        <taxon>Acinetobacter</taxon>
    </lineage>
</organism>
<comment type="caution">
    <text evidence="2">The sequence shown here is derived from an EMBL/GenBank/DDBJ whole genome shotgun (WGS) entry which is preliminary data.</text>
</comment>
<dbReference type="RefSeq" id="WP_004902316.1">
    <property type="nucleotide sequence ID" value="NZ_BBTI01000006.1"/>
</dbReference>
<dbReference type="OrthoDB" id="5339790at2"/>
<dbReference type="Proteomes" id="UP000018418">
    <property type="component" value="Unassembled WGS sequence"/>
</dbReference>
<accession>V2UNX0</accession>
<reference evidence="2 3" key="1">
    <citation type="submission" date="2013-10" db="EMBL/GenBank/DDBJ databases">
        <title>The Genome Sequence of Acinetobacter brisouii CIP 110357.</title>
        <authorList>
            <consortium name="The Broad Institute Genomics Platform"/>
            <consortium name="The Broad Institute Genome Sequencing Center for Infectious Disease"/>
            <person name="Cerqueira G."/>
            <person name="Feldgarden M."/>
            <person name="Courvalin P."/>
            <person name="Grillot-Courvalin C."/>
            <person name="Clermont D."/>
            <person name="Rocha E."/>
            <person name="Yoon E.-J."/>
            <person name="Nemec A."/>
            <person name="Young S.K."/>
            <person name="Zeng Q."/>
            <person name="Gargeya S."/>
            <person name="Fitzgerald M."/>
            <person name="Abouelleil A."/>
            <person name="Alvarado L."/>
            <person name="Berlin A.M."/>
            <person name="Chapman S.B."/>
            <person name="Gainer-Dewar J."/>
            <person name="Goldberg J."/>
            <person name="Gnerre S."/>
            <person name="Griggs A."/>
            <person name="Gujja S."/>
            <person name="Hansen M."/>
            <person name="Howarth C."/>
            <person name="Imamovic A."/>
            <person name="Ireland A."/>
            <person name="Larimer J."/>
            <person name="McCowan C."/>
            <person name="Murphy C."/>
            <person name="Pearson M."/>
            <person name="Poon T.W."/>
            <person name="Priest M."/>
            <person name="Roberts A."/>
            <person name="Saif S."/>
            <person name="Shea T."/>
            <person name="Sykes S."/>
            <person name="Wortman J."/>
            <person name="Nusbaum C."/>
            <person name="Birren B."/>
        </authorList>
    </citation>
    <scope>NUCLEOTIDE SEQUENCE [LARGE SCALE GENOMIC DNA]</scope>
    <source>
        <strain evidence="2 3">CIP 110357</strain>
    </source>
</reference>
<comment type="similarity">
    <text evidence="1">Belongs to the UPF0166 family.</text>
</comment>
<proteinExistence type="inferred from homology"/>
<dbReference type="Pfam" id="PF02641">
    <property type="entry name" value="DUF190"/>
    <property type="match status" value="1"/>
</dbReference>
<evidence type="ECO:0000313" key="3">
    <source>
        <dbReference type="Proteomes" id="UP000018418"/>
    </source>
</evidence>
<dbReference type="SUPFAM" id="SSF54913">
    <property type="entry name" value="GlnB-like"/>
    <property type="match status" value="1"/>
</dbReference>
<evidence type="ECO:0000256" key="1">
    <source>
        <dbReference type="ARBA" id="ARBA00010554"/>
    </source>
</evidence>